<evidence type="ECO:0000313" key="2">
    <source>
        <dbReference type="Proteomes" id="UP001162030"/>
    </source>
</evidence>
<dbReference type="EMBL" id="OX458333">
    <property type="protein sequence ID" value="CAI8881767.1"/>
    <property type="molecule type" value="Genomic_DNA"/>
</dbReference>
<gene>
    <name evidence="1" type="ORF">MSZNOR_3071</name>
</gene>
<sequence>MGRPSKLSDRRFEKECVLARSTAPRERSSIWLKSQASISVCQAPPIKQRLVTPQKLFELWLFHTEAMWSSDLDRLIKCVQPKRRLGNRQGCTTGLKRSRSSFRSRAYRFF</sequence>
<accession>A0ABN8X7R6</accession>
<evidence type="ECO:0000313" key="1">
    <source>
        <dbReference type="EMBL" id="CAI8881767.1"/>
    </source>
</evidence>
<name>A0ABN8X7R6_9GAMM</name>
<organism evidence="1 2">
    <name type="scientific">Methylocaldum szegediense</name>
    <dbReference type="NCBI Taxonomy" id="73780"/>
    <lineage>
        <taxon>Bacteria</taxon>
        <taxon>Pseudomonadati</taxon>
        <taxon>Pseudomonadota</taxon>
        <taxon>Gammaproteobacteria</taxon>
        <taxon>Methylococcales</taxon>
        <taxon>Methylococcaceae</taxon>
        <taxon>Methylocaldum</taxon>
    </lineage>
</organism>
<protein>
    <submittedName>
        <fullName evidence="1">Uncharacterized protein</fullName>
    </submittedName>
</protein>
<dbReference type="Proteomes" id="UP001162030">
    <property type="component" value="Chromosome"/>
</dbReference>
<keyword evidence="2" id="KW-1185">Reference proteome</keyword>
<proteinExistence type="predicted"/>
<reference evidence="1 2" key="1">
    <citation type="submission" date="2023-03" db="EMBL/GenBank/DDBJ databases">
        <authorList>
            <person name="Pearce D."/>
        </authorList>
    </citation>
    <scope>NUCLEOTIDE SEQUENCE [LARGE SCALE GENOMIC DNA]</scope>
    <source>
        <strain evidence="1">Msz</strain>
    </source>
</reference>